<reference evidence="2" key="1">
    <citation type="journal article" date="2022" name="Front. Genet.">
        <title>Chromosome-Scale Assembly of the Dendrobium nobile Genome Provides Insights Into the Molecular Mechanism of the Biosynthesis of the Medicinal Active Ingredient of Dendrobium.</title>
        <authorList>
            <person name="Xu Q."/>
            <person name="Niu S.-C."/>
            <person name="Li K.-L."/>
            <person name="Zheng P.-J."/>
            <person name="Zhang X.-J."/>
            <person name="Jia Y."/>
            <person name="Liu Y."/>
            <person name="Niu Y.-X."/>
            <person name="Yu L.-H."/>
            <person name="Chen D.-F."/>
            <person name="Zhang G.-Q."/>
        </authorList>
    </citation>
    <scope>NUCLEOTIDE SEQUENCE</scope>
    <source>
        <tissue evidence="2">Leaf</tissue>
    </source>
</reference>
<accession>A0A8T3BZE2</accession>
<organism evidence="2 3">
    <name type="scientific">Dendrobium nobile</name>
    <name type="common">Orchid</name>
    <dbReference type="NCBI Taxonomy" id="94219"/>
    <lineage>
        <taxon>Eukaryota</taxon>
        <taxon>Viridiplantae</taxon>
        <taxon>Streptophyta</taxon>
        <taxon>Embryophyta</taxon>
        <taxon>Tracheophyta</taxon>
        <taxon>Spermatophyta</taxon>
        <taxon>Magnoliopsida</taxon>
        <taxon>Liliopsida</taxon>
        <taxon>Asparagales</taxon>
        <taxon>Orchidaceae</taxon>
        <taxon>Epidendroideae</taxon>
        <taxon>Malaxideae</taxon>
        <taxon>Dendrobiinae</taxon>
        <taxon>Dendrobium</taxon>
    </lineage>
</organism>
<keyword evidence="1" id="KW-0812">Transmembrane</keyword>
<evidence type="ECO:0000313" key="2">
    <source>
        <dbReference type="EMBL" id="KAI0523451.1"/>
    </source>
</evidence>
<dbReference type="Proteomes" id="UP000829196">
    <property type="component" value="Unassembled WGS sequence"/>
</dbReference>
<protein>
    <submittedName>
        <fullName evidence="2">Uncharacterized protein</fullName>
    </submittedName>
</protein>
<dbReference type="AlphaFoldDB" id="A0A8T3BZE2"/>
<proteinExistence type="predicted"/>
<evidence type="ECO:0000313" key="3">
    <source>
        <dbReference type="Proteomes" id="UP000829196"/>
    </source>
</evidence>
<evidence type="ECO:0000256" key="1">
    <source>
        <dbReference type="SAM" id="Phobius"/>
    </source>
</evidence>
<dbReference type="EMBL" id="JAGYWB010000005">
    <property type="protein sequence ID" value="KAI0523451.1"/>
    <property type="molecule type" value="Genomic_DNA"/>
</dbReference>
<comment type="caution">
    <text evidence="2">The sequence shown here is derived from an EMBL/GenBank/DDBJ whole genome shotgun (WGS) entry which is preliminary data.</text>
</comment>
<name>A0A8T3BZE2_DENNO</name>
<gene>
    <name evidence="2" type="ORF">KFK09_005846</name>
</gene>
<keyword evidence="1" id="KW-1133">Transmembrane helix</keyword>
<feature type="transmembrane region" description="Helical" evidence="1">
    <location>
        <begin position="40"/>
        <end position="61"/>
    </location>
</feature>
<sequence length="99" mass="10805">MLGGTVLLLPPGGLLLREESEADAAATGQPEYDFTSPRLSAALGVVRRSIFSLIFFLFCLLKISGSCVRILFSLFSWVCFALEDEGGDDRLFLILFAVL</sequence>
<keyword evidence="3" id="KW-1185">Reference proteome</keyword>
<keyword evidence="1" id="KW-0472">Membrane</keyword>